<dbReference type="InterPro" id="IPR004183">
    <property type="entry name" value="Xdiol_dOase_suB"/>
</dbReference>
<dbReference type="Pfam" id="PF02900">
    <property type="entry name" value="LigB"/>
    <property type="match status" value="1"/>
</dbReference>
<keyword evidence="8" id="KW-1185">Reference proteome</keyword>
<dbReference type="Gene3D" id="3.40.830.10">
    <property type="entry name" value="LigB-like"/>
    <property type="match status" value="1"/>
</dbReference>
<dbReference type="GO" id="GO:0008270">
    <property type="term" value="F:zinc ion binding"/>
    <property type="evidence" value="ECO:0007669"/>
    <property type="project" value="InterPro"/>
</dbReference>
<dbReference type="OrthoDB" id="7396853at2759"/>
<evidence type="ECO:0000259" key="6">
    <source>
        <dbReference type="Pfam" id="PF02900"/>
    </source>
</evidence>
<keyword evidence="3" id="KW-0479">Metal-binding</keyword>
<evidence type="ECO:0000256" key="5">
    <source>
        <dbReference type="ARBA" id="ARBA00023002"/>
    </source>
</evidence>
<dbReference type="PANTHER" id="PTHR30096:SF0">
    <property type="entry name" value="4,5-DOPA DIOXYGENASE EXTRADIOL-LIKE PROTEIN"/>
    <property type="match status" value="1"/>
</dbReference>
<dbReference type="CDD" id="cd07363">
    <property type="entry name" value="45_DOPA_Dioxygenase"/>
    <property type="match status" value="1"/>
</dbReference>
<comment type="cofactor">
    <cofactor evidence="1">
        <name>Zn(2+)</name>
        <dbReference type="ChEBI" id="CHEBI:29105"/>
    </cofactor>
</comment>
<dbReference type="GO" id="GO:0008198">
    <property type="term" value="F:ferrous iron binding"/>
    <property type="evidence" value="ECO:0007669"/>
    <property type="project" value="InterPro"/>
</dbReference>
<comment type="caution">
    <text evidence="7">The sequence shown here is derived from an EMBL/GenBank/DDBJ whole genome shotgun (WGS) entry which is preliminary data.</text>
</comment>
<keyword evidence="5" id="KW-0560">Oxidoreductase</keyword>
<dbReference type="InterPro" id="IPR014436">
    <property type="entry name" value="Extradiol_dOase_DODA"/>
</dbReference>
<feature type="domain" description="Extradiol ring-cleavage dioxygenase class III enzyme subunit B" evidence="6">
    <location>
        <begin position="20"/>
        <end position="265"/>
    </location>
</feature>
<organism evidence="7 8">
    <name type="scientific">Stachybotrys elegans</name>
    <dbReference type="NCBI Taxonomy" id="80388"/>
    <lineage>
        <taxon>Eukaryota</taxon>
        <taxon>Fungi</taxon>
        <taxon>Dikarya</taxon>
        <taxon>Ascomycota</taxon>
        <taxon>Pezizomycotina</taxon>
        <taxon>Sordariomycetes</taxon>
        <taxon>Hypocreomycetidae</taxon>
        <taxon>Hypocreales</taxon>
        <taxon>Stachybotryaceae</taxon>
        <taxon>Stachybotrys</taxon>
    </lineage>
</organism>
<keyword evidence="4" id="KW-0862">Zinc</keyword>
<evidence type="ECO:0000256" key="1">
    <source>
        <dbReference type="ARBA" id="ARBA00001947"/>
    </source>
</evidence>
<sequence length="283" mass="30293">MSLAPVIALSHGGGPMPILEPSGGIHKDVVSSLKTRVPKILGVGTPSQPRAIVLVTAHWQTPQPTVTSAAKPDLLYDYYGFPAEAYSLKYPAPGEPSVAQKVREAFAAQGFEAVLDPERGWDHGVFVPLLLALPQCEIPIVQVSILASQDASAHLRLGAALAPLRADNIAIVGSGFASFHNLPKMRSLMGGGGGGGVVLGQLQEWNAALKQAVTSEDSEERWRRLEGWRDFPHADVAHPPRGADHFMPLLVAAGAAGAEKTRMYKDMFLGVEIYTFYWGDEVA</sequence>
<evidence type="ECO:0000256" key="2">
    <source>
        <dbReference type="ARBA" id="ARBA00007581"/>
    </source>
</evidence>
<reference evidence="7" key="1">
    <citation type="journal article" date="2021" name="Nat. Commun.">
        <title>Genetic determinants of endophytism in the Arabidopsis root mycobiome.</title>
        <authorList>
            <person name="Mesny F."/>
            <person name="Miyauchi S."/>
            <person name="Thiergart T."/>
            <person name="Pickel B."/>
            <person name="Atanasova L."/>
            <person name="Karlsson M."/>
            <person name="Huettel B."/>
            <person name="Barry K.W."/>
            <person name="Haridas S."/>
            <person name="Chen C."/>
            <person name="Bauer D."/>
            <person name="Andreopoulos W."/>
            <person name="Pangilinan J."/>
            <person name="LaButti K."/>
            <person name="Riley R."/>
            <person name="Lipzen A."/>
            <person name="Clum A."/>
            <person name="Drula E."/>
            <person name="Henrissat B."/>
            <person name="Kohler A."/>
            <person name="Grigoriev I.V."/>
            <person name="Martin F.M."/>
            <person name="Hacquard S."/>
        </authorList>
    </citation>
    <scope>NUCLEOTIDE SEQUENCE</scope>
    <source>
        <strain evidence="7">MPI-CAGE-CH-0235</strain>
    </source>
</reference>
<dbReference type="Proteomes" id="UP000813444">
    <property type="component" value="Unassembled WGS sequence"/>
</dbReference>
<dbReference type="PIRSF" id="PIRSF006157">
    <property type="entry name" value="Doxgns_DODA"/>
    <property type="match status" value="1"/>
</dbReference>
<name>A0A8K0SKK5_9HYPO</name>
<dbReference type="GO" id="GO:0016702">
    <property type="term" value="F:oxidoreductase activity, acting on single donors with incorporation of molecular oxygen, incorporation of two atoms of oxygen"/>
    <property type="evidence" value="ECO:0007669"/>
    <property type="project" value="UniProtKB-ARBA"/>
</dbReference>
<proteinExistence type="inferred from homology"/>
<dbReference type="PANTHER" id="PTHR30096">
    <property type="entry name" value="4,5-DOPA DIOXYGENASE EXTRADIOL-LIKE PROTEIN"/>
    <property type="match status" value="1"/>
</dbReference>
<evidence type="ECO:0000313" key="8">
    <source>
        <dbReference type="Proteomes" id="UP000813444"/>
    </source>
</evidence>
<comment type="similarity">
    <text evidence="2">Belongs to the DODA-type extradiol aromatic ring-opening dioxygenase family.</text>
</comment>
<keyword evidence="7" id="KW-0223">Dioxygenase</keyword>
<evidence type="ECO:0000313" key="7">
    <source>
        <dbReference type="EMBL" id="KAH7308124.1"/>
    </source>
</evidence>
<dbReference type="AlphaFoldDB" id="A0A8K0SKK5"/>
<gene>
    <name evidence="7" type="ORF">B0I35DRAFT_483403</name>
</gene>
<evidence type="ECO:0000256" key="3">
    <source>
        <dbReference type="ARBA" id="ARBA00022723"/>
    </source>
</evidence>
<dbReference type="EMBL" id="JAGPNK010000016">
    <property type="protein sequence ID" value="KAH7308124.1"/>
    <property type="molecule type" value="Genomic_DNA"/>
</dbReference>
<dbReference type="SUPFAM" id="SSF53213">
    <property type="entry name" value="LigB-like"/>
    <property type="match status" value="1"/>
</dbReference>
<evidence type="ECO:0000256" key="4">
    <source>
        <dbReference type="ARBA" id="ARBA00022833"/>
    </source>
</evidence>
<protein>
    <submittedName>
        <fullName evidence="7">Extradiol ring-cleavage dioxygenase, class III enzyme, subunit B</fullName>
    </submittedName>
</protein>
<accession>A0A8K0SKK5</accession>